<reference evidence="4 5" key="1">
    <citation type="submission" date="2019-08" db="EMBL/GenBank/DDBJ databases">
        <authorList>
            <person name="Khan S.A."/>
            <person name="Jeon C.O."/>
            <person name="Jeong S.E."/>
        </authorList>
    </citation>
    <scope>NUCLEOTIDE SEQUENCE [LARGE SCALE GENOMIC DNA]</scope>
    <source>
        <strain evidence="5">IMCC1728</strain>
    </source>
</reference>
<accession>A0A5C6U417</accession>
<gene>
    <name evidence="4" type="ORF">FSC37_12790</name>
</gene>
<name>A0A5C6U417_9BURK</name>
<dbReference type="Gene3D" id="3.40.50.2000">
    <property type="entry name" value="Glycogen Phosphorylase B"/>
    <property type="match status" value="1"/>
</dbReference>
<dbReference type="SUPFAM" id="SSF53756">
    <property type="entry name" value="UDP-Glycosyltransferase/glycogen phosphorylase"/>
    <property type="match status" value="1"/>
</dbReference>
<evidence type="ECO:0000256" key="1">
    <source>
        <dbReference type="RuleBase" id="RU003513"/>
    </source>
</evidence>
<feature type="region of interest" description="Disordered" evidence="2">
    <location>
        <begin position="210"/>
        <end position="234"/>
    </location>
</feature>
<protein>
    <submittedName>
        <fullName evidence="4">UDP-N-acetyl glucosamine 2-epimerase</fullName>
    </submittedName>
</protein>
<evidence type="ECO:0000313" key="4">
    <source>
        <dbReference type="EMBL" id="TXC66398.1"/>
    </source>
</evidence>
<comment type="caution">
    <text evidence="4">The sequence shown here is derived from an EMBL/GenBank/DDBJ whole genome shotgun (WGS) entry which is preliminary data.</text>
</comment>
<proteinExistence type="inferred from homology"/>
<organism evidence="4 5">
    <name type="scientific">Piscinibacter aquaticus</name>
    <dbReference type="NCBI Taxonomy" id="392597"/>
    <lineage>
        <taxon>Bacteria</taxon>
        <taxon>Pseudomonadati</taxon>
        <taxon>Pseudomonadota</taxon>
        <taxon>Betaproteobacteria</taxon>
        <taxon>Burkholderiales</taxon>
        <taxon>Sphaerotilaceae</taxon>
        <taxon>Piscinibacter</taxon>
    </lineage>
</organism>
<dbReference type="PANTHER" id="PTHR43174:SF3">
    <property type="entry name" value="UDP-N-ACETYLGLUCOSAMINE 2-EPIMERASE"/>
    <property type="match status" value="1"/>
</dbReference>
<evidence type="ECO:0000259" key="3">
    <source>
        <dbReference type="Pfam" id="PF02350"/>
    </source>
</evidence>
<dbReference type="InterPro" id="IPR029767">
    <property type="entry name" value="WecB-like"/>
</dbReference>
<comment type="similarity">
    <text evidence="1">Belongs to the UDP-N-acetylglucosamine 2-epimerase family.</text>
</comment>
<sequence>MVGGQGEHVKAAALMHAFAAQADLPVTLLVRCYANSAFERHRQMFEGLDVAGRLVSLGIAGGTYAGRAAELMKRFEFVVDHCQPAAVIVFDGSDAALSCGLVASRKGLPVLHVGAGLRSGTTTDAADITRRPADQLADVLYTTESQANQQLAQEGVAAERIRFVGNTLADALQVALRTKLPVPNPRERLGLPANLLNDRNGYGVVVLDGRQRRRSADPVGADQHPARRGARRAADLADAHARASCWPSSSSMRWWPASASPRCPRRATRRWCS</sequence>
<dbReference type="PANTHER" id="PTHR43174">
    <property type="entry name" value="UDP-N-ACETYLGLUCOSAMINE 2-EPIMERASE"/>
    <property type="match status" value="1"/>
</dbReference>
<evidence type="ECO:0000256" key="2">
    <source>
        <dbReference type="SAM" id="MobiDB-lite"/>
    </source>
</evidence>
<keyword evidence="5" id="KW-1185">Reference proteome</keyword>
<keyword evidence="1" id="KW-0413">Isomerase</keyword>
<dbReference type="GO" id="GO:0016853">
    <property type="term" value="F:isomerase activity"/>
    <property type="evidence" value="ECO:0007669"/>
    <property type="project" value="UniProtKB-KW"/>
</dbReference>
<dbReference type="InterPro" id="IPR003331">
    <property type="entry name" value="UDP_GlcNAc_Epimerase_2_dom"/>
</dbReference>
<evidence type="ECO:0000313" key="5">
    <source>
        <dbReference type="Proteomes" id="UP000321832"/>
    </source>
</evidence>
<dbReference type="EMBL" id="VOPW01000001">
    <property type="protein sequence ID" value="TXC66398.1"/>
    <property type="molecule type" value="Genomic_DNA"/>
</dbReference>
<dbReference type="AlphaFoldDB" id="A0A5C6U417"/>
<feature type="domain" description="UDP-N-acetylglucosamine 2-epimerase" evidence="3">
    <location>
        <begin position="41"/>
        <end position="176"/>
    </location>
</feature>
<dbReference type="Proteomes" id="UP000321832">
    <property type="component" value="Unassembled WGS sequence"/>
</dbReference>
<dbReference type="Pfam" id="PF02350">
    <property type="entry name" value="Epimerase_2"/>
    <property type="match status" value="1"/>
</dbReference>